<dbReference type="AlphaFoldDB" id="A0A318U0E7"/>
<sequence length="209" mass="22434">MIFPLSYALLAGLVLLLDLGFWGLALRYRRALWGGRLLGYLLWSAGLAAAVAMIAWAQVGMKPGYAFGFAALSVPVIGPALLWQSVAGRLWVLLAALIGAAGLALAPRPRTFATRVVLGMILLPIALSEQGTVTRAAAIERGEAQGLLVIEAPDLVRNLRLWLGHHPGTLPHGIACEGRRSFIWSYAQGGWIEVEAMPEVQQTCDKTAQ</sequence>
<feature type="transmembrane region" description="Helical" evidence="1">
    <location>
        <begin position="6"/>
        <end position="25"/>
    </location>
</feature>
<organism evidence="2 3">
    <name type="scientific">Rhodobacter viridis</name>
    <dbReference type="NCBI Taxonomy" id="1054202"/>
    <lineage>
        <taxon>Bacteria</taxon>
        <taxon>Pseudomonadati</taxon>
        <taxon>Pseudomonadota</taxon>
        <taxon>Alphaproteobacteria</taxon>
        <taxon>Rhodobacterales</taxon>
        <taxon>Rhodobacter group</taxon>
        <taxon>Rhodobacter</taxon>
    </lineage>
</organism>
<evidence type="ECO:0000313" key="2">
    <source>
        <dbReference type="EMBL" id="PYF09448.1"/>
    </source>
</evidence>
<keyword evidence="3" id="KW-1185">Reference proteome</keyword>
<accession>A0A318U0E7</accession>
<feature type="transmembrane region" description="Helical" evidence="1">
    <location>
        <begin position="37"/>
        <end position="59"/>
    </location>
</feature>
<feature type="transmembrane region" description="Helical" evidence="1">
    <location>
        <begin position="90"/>
        <end position="106"/>
    </location>
</feature>
<name>A0A318U0E7_9RHOB</name>
<dbReference type="EMBL" id="QJTK01000008">
    <property type="protein sequence ID" value="PYF09448.1"/>
    <property type="molecule type" value="Genomic_DNA"/>
</dbReference>
<evidence type="ECO:0000313" key="3">
    <source>
        <dbReference type="Proteomes" id="UP000247727"/>
    </source>
</evidence>
<keyword evidence="1" id="KW-0472">Membrane</keyword>
<reference evidence="2 3" key="1">
    <citation type="submission" date="2018-06" db="EMBL/GenBank/DDBJ databases">
        <title>Genomic Encyclopedia of Type Strains, Phase III (KMG-III): the genomes of soil and plant-associated and newly described type strains.</title>
        <authorList>
            <person name="Whitman W."/>
        </authorList>
    </citation>
    <scope>NUCLEOTIDE SEQUENCE [LARGE SCALE GENOMIC DNA]</scope>
    <source>
        <strain evidence="2 3">JA737</strain>
    </source>
</reference>
<dbReference type="Proteomes" id="UP000247727">
    <property type="component" value="Unassembled WGS sequence"/>
</dbReference>
<evidence type="ECO:0000256" key="1">
    <source>
        <dbReference type="SAM" id="Phobius"/>
    </source>
</evidence>
<keyword evidence="1" id="KW-0812">Transmembrane</keyword>
<gene>
    <name evidence="2" type="ORF">C8J30_10820</name>
</gene>
<keyword evidence="1" id="KW-1133">Transmembrane helix</keyword>
<proteinExistence type="predicted"/>
<comment type="caution">
    <text evidence="2">The sequence shown here is derived from an EMBL/GenBank/DDBJ whole genome shotgun (WGS) entry which is preliminary data.</text>
</comment>
<protein>
    <submittedName>
        <fullName evidence="2">Uncharacterized protein</fullName>
    </submittedName>
</protein>
<feature type="transmembrane region" description="Helical" evidence="1">
    <location>
        <begin position="65"/>
        <end position="83"/>
    </location>
</feature>
<dbReference type="RefSeq" id="WP_110805940.1">
    <property type="nucleotide sequence ID" value="NZ_QJTK01000008.1"/>
</dbReference>